<organism evidence="1 2">
    <name type="scientific">Metamycoplasma auris</name>
    <dbReference type="NCBI Taxonomy" id="51363"/>
    <lineage>
        <taxon>Bacteria</taxon>
        <taxon>Bacillati</taxon>
        <taxon>Mycoplasmatota</taxon>
        <taxon>Mycoplasmoidales</taxon>
        <taxon>Metamycoplasmataceae</taxon>
        <taxon>Metamycoplasma</taxon>
    </lineage>
</organism>
<dbReference type="Proteomes" id="UP000249646">
    <property type="component" value="Unassembled WGS sequence"/>
</dbReference>
<dbReference type="RefSeq" id="WP_111518428.1">
    <property type="nucleotide sequence ID" value="NZ_QKUB01000003.1"/>
</dbReference>
<dbReference type="EMBL" id="QKUB01000003">
    <property type="protein sequence ID" value="PZW00596.1"/>
    <property type="molecule type" value="Genomic_DNA"/>
</dbReference>
<gene>
    <name evidence="1" type="ORF">BCF89_10355</name>
</gene>
<sequence length="303" mass="35682">MDKKILESIFSSNDELDINKLREEVLSDEYIKKEIQRLNLNEQQIKKGMGILQRYHDFIIEHNHKPHYELYVNMYGFLDEDHSKNPIFEKSKKLENFWLTSVTELDPIIESYFIENKSNRVFTPLKSSLQNFLDNLINTKESGRIKTLFKNIASKGIFEANLWLFDNKNKYASNILKYIASLSALLFNKTVAFINSNDLYSYISSNIDEKKSIIWHLNRVDVLIINNLTLGIKPQWYLDSLINIFTTRNTKNLPTLISSSRDIVSPKTKLLSNYYYSKYDQTNDLEELFKQTISELFEKITIN</sequence>
<keyword evidence="2" id="KW-1185">Reference proteome</keyword>
<dbReference type="AlphaFoldDB" id="A0A2W7HZE6"/>
<accession>A0A2W7HZE6</accession>
<protein>
    <submittedName>
        <fullName evidence="1">Uncharacterized protein</fullName>
    </submittedName>
</protein>
<evidence type="ECO:0000313" key="1">
    <source>
        <dbReference type="EMBL" id="PZW00596.1"/>
    </source>
</evidence>
<evidence type="ECO:0000313" key="2">
    <source>
        <dbReference type="Proteomes" id="UP000249646"/>
    </source>
</evidence>
<comment type="caution">
    <text evidence="1">The sequence shown here is derived from an EMBL/GenBank/DDBJ whole genome shotgun (WGS) entry which is preliminary data.</text>
</comment>
<dbReference type="InterPro" id="IPR027417">
    <property type="entry name" value="P-loop_NTPase"/>
</dbReference>
<dbReference type="OrthoDB" id="396469at2"/>
<name>A0A2W7HZE6_9BACT</name>
<dbReference type="Gene3D" id="3.40.50.300">
    <property type="entry name" value="P-loop containing nucleotide triphosphate hydrolases"/>
    <property type="match status" value="1"/>
</dbReference>
<reference evidence="1 2" key="1">
    <citation type="submission" date="2018-06" db="EMBL/GenBank/DDBJ databases">
        <title>Genomic Encyclopedia of Archaeal and Bacterial Type Strains, Phase II (KMG-II): from individual species to whole genera.</title>
        <authorList>
            <person name="Goeker M."/>
        </authorList>
    </citation>
    <scope>NUCLEOTIDE SEQUENCE [LARGE SCALE GENOMIC DNA]</scope>
    <source>
        <strain evidence="1 2">ATCC 51348</strain>
    </source>
</reference>
<proteinExistence type="predicted"/>